<dbReference type="EMBL" id="CAFBMH010000191">
    <property type="protein sequence ID" value="CAB4937325.1"/>
    <property type="molecule type" value="Genomic_DNA"/>
</dbReference>
<dbReference type="EMBL" id="CAFBOS010000083">
    <property type="protein sequence ID" value="CAB4998446.1"/>
    <property type="molecule type" value="Genomic_DNA"/>
</dbReference>
<evidence type="ECO:0000256" key="3">
    <source>
        <dbReference type="ARBA" id="ARBA00022989"/>
    </source>
</evidence>
<dbReference type="InterPro" id="IPR051784">
    <property type="entry name" value="Nod_factor_ABC_transporter"/>
</dbReference>
<feature type="transmembrane region" description="Helical" evidence="6">
    <location>
        <begin position="123"/>
        <end position="153"/>
    </location>
</feature>
<evidence type="ECO:0000256" key="5">
    <source>
        <dbReference type="SAM" id="MobiDB-lite"/>
    </source>
</evidence>
<gene>
    <name evidence="8" type="ORF">UFOPK2754_01040</name>
    <name evidence="9" type="ORF">UFOPK3139_00622</name>
    <name evidence="10" type="ORF">UFOPK3543_03025</name>
    <name evidence="11" type="ORF">UFOPK3967_01474</name>
</gene>
<feature type="transmembrane region" description="Helical" evidence="6">
    <location>
        <begin position="50"/>
        <end position="68"/>
    </location>
</feature>
<keyword evidence="2 6" id="KW-0812">Transmembrane</keyword>
<proteinExistence type="predicted"/>
<reference evidence="8" key="1">
    <citation type="submission" date="2020-05" db="EMBL/GenBank/DDBJ databases">
        <authorList>
            <person name="Chiriac C."/>
            <person name="Salcher M."/>
            <person name="Ghai R."/>
            <person name="Kavagutti S V."/>
        </authorList>
    </citation>
    <scope>NUCLEOTIDE SEQUENCE</scope>
</reference>
<feature type="transmembrane region" description="Helical" evidence="6">
    <location>
        <begin position="252"/>
        <end position="271"/>
    </location>
</feature>
<evidence type="ECO:0000256" key="1">
    <source>
        <dbReference type="ARBA" id="ARBA00004141"/>
    </source>
</evidence>
<dbReference type="GO" id="GO:0043190">
    <property type="term" value="C:ATP-binding cassette (ABC) transporter complex"/>
    <property type="evidence" value="ECO:0007669"/>
    <property type="project" value="InterPro"/>
</dbReference>
<organism evidence="8">
    <name type="scientific">freshwater metagenome</name>
    <dbReference type="NCBI Taxonomy" id="449393"/>
    <lineage>
        <taxon>unclassified sequences</taxon>
        <taxon>metagenomes</taxon>
        <taxon>ecological metagenomes</taxon>
    </lineage>
</organism>
<dbReference type="PANTHER" id="PTHR43229">
    <property type="entry name" value="NODULATION PROTEIN J"/>
    <property type="match status" value="1"/>
</dbReference>
<dbReference type="InterPro" id="IPR013525">
    <property type="entry name" value="ABC2_TM"/>
</dbReference>
<keyword evidence="3 6" id="KW-1133">Transmembrane helix</keyword>
<evidence type="ECO:0000256" key="4">
    <source>
        <dbReference type="ARBA" id="ARBA00023136"/>
    </source>
</evidence>
<evidence type="ECO:0000313" key="8">
    <source>
        <dbReference type="EMBL" id="CAB4739212.1"/>
    </source>
</evidence>
<comment type="subcellular location">
    <subcellularLocation>
        <location evidence="1">Membrane</location>
        <topology evidence="1">Multi-pass membrane protein</topology>
    </subcellularLocation>
</comment>
<sequence length="278" mass="29565">MSTADAGASPTDRAKASSDSLRARPAGFARDVASIAGRALRGVPRDLEAVTPPIFIALFFFIVNIATLERVTQSGASGFDYTAFQMPTAILLGVTGVSRAPALVLDVQNGYLDRLLMTPIRRLAILLGHMVADVTVAMALTLPILGLGFALGVRFETGVLGVVAFILLAALWSLTFAGFGYAIALKTGNPAAVNSTFLLFFPFLFLTTSYVPRSQLSGWLDTVASFNPATYLLEGFRSLVSSGWAWDDLGKAMLAIAVLGSISMTMCFGALRGRTKRR</sequence>
<name>A0A6J6SWA1_9ZZZZ</name>
<dbReference type="InterPro" id="IPR047817">
    <property type="entry name" value="ABC2_TM_bact-type"/>
</dbReference>
<dbReference type="EMBL" id="CAEZYR010000029">
    <property type="protein sequence ID" value="CAB4739212.1"/>
    <property type="molecule type" value="Genomic_DNA"/>
</dbReference>
<feature type="region of interest" description="Disordered" evidence="5">
    <location>
        <begin position="1"/>
        <end position="22"/>
    </location>
</feature>
<dbReference type="PROSITE" id="PS51012">
    <property type="entry name" value="ABC_TM2"/>
    <property type="match status" value="1"/>
</dbReference>
<dbReference type="GO" id="GO:0140359">
    <property type="term" value="F:ABC-type transporter activity"/>
    <property type="evidence" value="ECO:0007669"/>
    <property type="project" value="InterPro"/>
</dbReference>
<feature type="domain" description="ABC transmembrane type-2" evidence="7">
    <location>
        <begin position="43"/>
        <end position="274"/>
    </location>
</feature>
<protein>
    <submittedName>
        <fullName evidence="8">Unannotated protein</fullName>
    </submittedName>
</protein>
<feature type="transmembrane region" description="Helical" evidence="6">
    <location>
        <begin position="159"/>
        <end position="184"/>
    </location>
</feature>
<evidence type="ECO:0000256" key="6">
    <source>
        <dbReference type="SAM" id="Phobius"/>
    </source>
</evidence>
<keyword evidence="4 6" id="KW-0472">Membrane</keyword>
<dbReference type="EMBL" id="CAFABA010000016">
    <property type="protein sequence ID" value="CAB4819691.1"/>
    <property type="molecule type" value="Genomic_DNA"/>
</dbReference>
<evidence type="ECO:0000313" key="9">
    <source>
        <dbReference type="EMBL" id="CAB4819691.1"/>
    </source>
</evidence>
<dbReference type="PIRSF" id="PIRSF006648">
    <property type="entry name" value="DrrB"/>
    <property type="match status" value="1"/>
</dbReference>
<dbReference type="AlphaFoldDB" id="A0A6J6SWA1"/>
<dbReference type="Pfam" id="PF01061">
    <property type="entry name" value="ABC2_membrane"/>
    <property type="match status" value="1"/>
</dbReference>
<evidence type="ECO:0000313" key="10">
    <source>
        <dbReference type="EMBL" id="CAB4937325.1"/>
    </source>
</evidence>
<evidence type="ECO:0000313" key="11">
    <source>
        <dbReference type="EMBL" id="CAB4998446.1"/>
    </source>
</evidence>
<evidence type="ECO:0000256" key="2">
    <source>
        <dbReference type="ARBA" id="ARBA00022692"/>
    </source>
</evidence>
<dbReference type="PANTHER" id="PTHR43229:SF2">
    <property type="entry name" value="NODULATION PROTEIN J"/>
    <property type="match status" value="1"/>
</dbReference>
<accession>A0A6J6SWA1</accession>
<feature type="transmembrane region" description="Helical" evidence="6">
    <location>
        <begin position="191"/>
        <end position="211"/>
    </location>
</feature>
<dbReference type="InterPro" id="IPR000412">
    <property type="entry name" value="ABC_2_transport"/>
</dbReference>
<evidence type="ECO:0000259" key="7">
    <source>
        <dbReference type="PROSITE" id="PS51012"/>
    </source>
</evidence>